<protein>
    <recommendedName>
        <fullName evidence="3">Chaperone of endosialidase</fullName>
    </recommendedName>
</protein>
<dbReference type="EMBL" id="CP150845">
    <property type="protein sequence ID" value="WYZ21880.1"/>
    <property type="molecule type" value="Genomic_DNA"/>
</dbReference>
<accession>A0ABZ2UK03</accession>
<organism evidence="1 2">
    <name type="scientific">Flavobacterium soyae</name>
    <dbReference type="NCBI Taxonomy" id="2903098"/>
    <lineage>
        <taxon>Bacteria</taxon>
        <taxon>Pseudomonadati</taxon>
        <taxon>Bacteroidota</taxon>
        <taxon>Flavobacteriia</taxon>
        <taxon>Flavobacteriales</taxon>
        <taxon>Flavobacteriaceae</taxon>
        <taxon>Flavobacterium</taxon>
    </lineage>
</organism>
<evidence type="ECO:0008006" key="3">
    <source>
        <dbReference type="Google" id="ProtNLM"/>
    </source>
</evidence>
<dbReference type="RefSeq" id="WP_406845486.1">
    <property type="nucleotide sequence ID" value="NZ_CP150845.1"/>
</dbReference>
<dbReference type="Proteomes" id="UP001623852">
    <property type="component" value="Chromosome"/>
</dbReference>
<keyword evidence="2" id="KW-1185">Reference proteome</keyword>
<sequence length="397" mass="42987">MKNYKLIALLFITYPIFSQNTFPTSGEVNFDTSLKIGTQVSPTQEGQIIRLVLQPYRHTGGPWNFKSRDSNTYGAFLDFDYGTTGTALTMSSDRKIGINSLTPLNTFEVKVPTSTGASSSDGISIHDGASYRLGLNIGVNSTDEYSYLQAVKGGIGQKNIAINPIGGNVGVGTISPVSKLSVFGSLTLNGGLSNTLQRPSINAGTLTYGEIRGFSNSVNSALGDDGFLRISAGGGTNSNTKSFIDLTGYSTIPDMNRNIVFGTLGLERMRVDINGNVGIGTITTGSHKLAVEGSIGAREIKVQATGWSDFVFKKEYDLPTLEQVEKHINEKGHLKDIPSEEEVLKNGINLGEMNSKLLQKIEELTLYIIEIKKENAKENEKQNEEIKNLKIIIASKK</sequence>
<name>A0ABZ2UK03_9FLAO</name>
<proteinExistence type="predicted"/>
<evidence type="ECO:0000313" key="2">
    <source>
        <dbReference type="Proteomes" id="UP001623852"/>
    </source>
</evidence>
<gene>
    <name evidence="1" type="ORF">AABD74_10540</name>
</gene>
<reference evidence="1 2" key="1">
    <citation type="submission" date="2024-03" db="EMBL/GenBank/DDBJ databases">
        <title>Flavobacterium soyae.</title>
        <authorList>
            <person name="Zheng W."/>
        </authorList>
    </citation>
    <scope>NUCLEOTIDE SEQUENCE [LARGE SCALE GENOMIC DNA]</scope>
    <source>
        <strain evidence="1 2">55</strain>
    </source>
</reference>
<evidence type="ECO:0000313" key="1">
    <source>
        <dbReference type="EMBL" id="WYZ21880.1"/>
    </source>
</evidence>